<organism evidence="1">
    <name type="scientific">bioreactor metagenome</name>
    <dbReference type="NCBI Taxonomy" id="1076179"/>
    <lineage>
        <taxon>unclassified sequences</taxon>
        <taxon>metagenomes</taxon>
        <taxon>ecological metagenomes</taxon>
    </lineage>
</organism>
<sequence>MADFAASRTSCSTSAADRELWEVVMVDESLAVDHAKAVDDLMFAQWSQCTSRQRLRLSTREQAGTVYAR</sequence>
<name>A0A644YAU2_9ZZZZ</name>
<gene>
    <name evidence="1" type="ORF">SDC9_72107</name>
</gene>
<accession>A0A644YAU2</accession>
<reference evidence="1" key="1">
    <citation type="submission" date="2019-08" db="EMBL/GenBank/DDBJ databases">
        <authorList>
            <person name="Kucharzyk K."/>
            <person name="Murdoch R.W."/>
            <person name="Higgins S."/>
            <person name="Loffler F."/>
        </authorList>
    </citation>
    <scope>NUCLEOTIDE SEQUENCE</scope>
</reference>
<proteinExistence type="predicted"/>
<comment type="caution">
    <text evidence="1">The sequence shown here is derived from an EMBL/GenBank/DDBJ whole genome shotgun (WGS) entry which is preliminary data.</text>
</comment>
<dbReference type="AlphaFoldDB" id="A0A644YAU2"/>
<evidence type="ECO:0000313" key="1">
    <source>
        <dbReference type="EMBL" id="MPM25610.1"/>
    </source>
</evidence>
<dbReference type="EMBL" id="VSSQ01004537">
    <property type="protein sequence ID" value="MPM25610.1"/>
    <property type="molecule type" value="Genomic_DNA"/>
</dbReference>
<protein>
    <submittedName>
        <fullName evidence="1">Uncharacterized protein</fullName>
    </submittedName>
</protein>